<accession>Q07H26</accession>
<reference evidence="2" key="1">
    <citation type="submission" date="2006-09" db="EMBL/GenBank/DDBJ databases">
        <title>Complete sequence of Rhodopseudomonas palustris BisA53.</title>
        <authorList>
            <consortium name="US DOE Joint Genome Institute"/>
            <person name="Copeland A."/>
            <person name="Lucas S."/>
            <person name="Lapidus A."/>
            <person name="Barry K."/>
            <person name="Detter J.C."/>
            <person name="Glavina del Rio T."/>
            <person name="Hammon N."/>
            <person name="Israni S."/>
            <person name="Dalin E."/>
            <person name="Tice H."/>
            <person name="Pitluck S."/>
            <person name="Chain P."/>
            <person name="Malfatti S."/>
            <person name="Shin M."/>
            <person name="Vergez L."/>
            <person name="Schmutz J."/>
            <person name="Larimer F."/>
            <person name="Land M."/>
            <person name="Hauser L."/>
            <person name="Pelletier D.A."/>
            <person name="Kyrpides N."/>
            <person name="Kim E."/>
            <person name="Harwood C.S."/>
            <person name="Oda Y."/>
            <person name="Richardson P."/>
        </authorList>
    </citation>
    <scope>NUCLEOTIDE SEQUENCE [LARGE SCALE GENOMIC DNA]</scope>
    <source>
        <strain evidence="2">BisA53</strain>
    </source>
</reference>
<dbReference type="STRING" id="316055.RPE_4839"/>
<dbReference type="eggNOG" id="COG0599">
    <property type="taxonomic scope" value="Bacteria"/>
</dbReference>
<dbReference type="Pfam" id="PF02627">
    <property type="entry name" value="CMD"/>
    <property type="match status" value="1"/>
</dbReference>
<dbReference type="Gene3D" id="1.20.1290.10">
    <property type="entry name" value="AhpD-like"/>
    <property type="match status" value="1"/>
</dbReference>
<name>Q07H26_RHOP5</name>
<dbReference type="InterPro" id="IPR052512">
    <property type="entry name" value="4CMD/NDH-1_regulator"/>
</dbReference>
<dbReference type="KEGG" id="rpe:RPE_4839"/>
<dbReference type="InterPro" id="IPR003779">
    <property type="entry name" value="CMD-like"/>
</dbReference>
<evidence type="ECO:0000313" key="2">
    <source>
        <dbReference type="EMBL" id="ABJ08758.1"/>
    </source>
</evidence>
<dbReference type="HOGENOM" id="CLU_070025_3_1_5"/>
<dbReference type="PANTHER" id="PTHR33570">
    <property type="entry name" value="4-CARBOXYMUCONOLACTONE DECARBOXYLASE FAMILY PROTEIN"/>
    <property type="match status" value="1"/>
</dbReference>
<proteinExistence type="predicted"/>
<organism evidence="2">
    <name type="scientific">Rhodopseudomonas palustris (strain BisA53)</name>
    <dbReference type="NCBI Taxonomy" id="316055"/>
    <lineage>
        <taxon>Bacteria</taxon>
        <taxon>Pseudomonadati</taxon>
        <taxon>Pseudomonadota</taxon>
        <taxon>Alphaproteobacteria</taxon>
        <taxon>Hyphomicrobiales</taxon>
        <taxon>Nitrobacteraceae</taxon>
        <taxon>Rhodopseudomonas</taxon>
    </lineage>
</organism>
<feature type="domain" description="Carboxymuconolactone decarboxylase-like" evidence="1">
    <location>
        <begin position="38"/>
        <end position="99"/>
    </location>
</feature>
<evidence type="ECO:0000259" key="1">
    <source>
        <dbReference type="Pfam" id="PF02627"/>
    </source>
</evidence>
<dbReference type="SUPFAM" id="SSF69118">
    <property type="entry name" value="AhpD-like"/>
    <property type="match status" value="1"/>
</dbReference>
<dbReference type="InterPro" id="IPR029032">
    <property type="entry name" value="AhpD-like"/>
</dbReference>
<dbReference type="EMBL" id="CP000463">
    <property type="protein sequence ID" value="ABJ08758.1"/>
    <property type="molecule type" value="Genomic_DNA"/>
</dbReference>
<protein>
    <submittedName>
        <fullName evidence="2">Carboxymuconolactone decarboxylase</fullName>
    </submittedName>
</protein>
<dbReference type="PANTHER" id="PTHR33570:SF2">
    <property type="entry name" value="CARBOXYMUCONOLACTONE DECARBOXYLASE-LIKE DOMAIN-CONTAINING PROTEIN"/>
    <property type="match status" value="1"/>
</dbReference>
<gene>
    <name evidence="2" type="ordered locus">RPE_4839</name>
</gene>
<dbReference type="AlphaFoldDB" id="Q07H26"/>
<sequence>MLMDKTTHDKGLEIRKAVLGEAYVEAALNNADDFNRPFQELVTEYCWGAVWGREDLPRKTRNMLNLAMIAILNRPHELRAHIKGALTNGVSKNEIREILPACRPASIAFASRAKCLRKSTKAEFDTIGVVGSALQVIAAAAPFVTRTIHKLR</sequence>
<dbReference type="GO" id="GO:0051920">
    <property type="term" value="F:peroxiredoxin activity"/>
    <property type="evidence" value="ECO:0007669"/>
    <property type="project" value="InterPro"/>
</dbReference>